<dbReference type="EMBL" id="KI911161">
    <property type="protein sequence ID" value="ETR98648.1"/>
    <property type="molecule type" value="Genomic_DNA"/>
</dbReference>
<protein>
    <submittedName>
        <fullName evidence="1">Uncharacterized protein</fullName>
    </submittedName>
</protein>
<evidence type="ECO:0000313" key="1">
    <source>
        <dbReference type="EMBL" id="ETR98648.1"/>
    </source>
</evidence>
<dbReference type="HOGENOM" id="CLU_1787119_0_0_1"/>
<dbReference type="Proteomes" id="UP000024376">
    <property type="component" value="Unassembled WGS sequence"/>
</dbReference>
<dbReference type="KEGG" id="trr:M419DRAFT_133326"/>
<evidence type="ECO:0000313" key="2">
    <source>
        <dbReference type="Proteomes" id="UP000024376"/>
    </source>
</evidence>
<gene>
    <name evidence="1" type="ORF">M419DRAFT_133326</name>
</gene>
<dbReference type="OrthoDB" id="17560at2759"/>
<proteinExistence type="predicted"/>
<accession>A0A024RZW6</accession>
<reference evidence="2" key="1">
    <citation type="journal article" date="2013" name="Ind. Biotechnol.">
        <title>Comparative genomics analysis of Trichoderma reesei strains.</title>
        <authorList>
            <person name="Koike H."/>
            <person name="Aerts A."/>
            <person name="LaButti K."/>
            <person name="Grigoriev I.V."/>
            <person name="Baker S.E."/>
        </authorList>
    </citation>
    <scope>NUCLEOTIDE SEQUENCE [LARGE SCALE GENOMIC DNA]</scope>
    <source>
        <strain evidence="2">ATCC 56765 / BCRC 32924 / NRRL 11460 / Rut C-30</strain>
    </source>
</reference>
<organism evidence="1 2">
    <name type="scientific">Hypocrea jecorina (strain ATCC 56765 / BCRC 32924 / NRRL 11460 / Rut C-30)</name>
    <name type="common">Trichoderma reesei</name>
    <dbReference type="NCBI Taxonomy" id="1344414"/>
    <lineage>
        <taxon>Eukaryota</taxon>
        <taxon>Fungi</taxon>
        <taxon>Dikarya</taxon>
        <taxon>Ascomycota</taxon>
        <taxon>Pezizomycotina</taxon>
        <taxon>Sordariomycetes</taxon>
        <taxon>Hypocreomycetidae</taxon>
        <taxon>Hypocreales</taxon>
        <taxon>Hypocreaceae</taxon>
        <taxon>Trichoderma</taxon>
    </lineage>
</organism>
<dbReference type="AlphaFoldDB" id="A0A024RZW6"/>
<sequence>MPVGFKRSHYNHTISCADCFRGTIHEGTPRGKEETLHHVLTYIAAPETHSSKLTGQPAEEGGSTSLFDAHFVAHPDGLKVPDDLCVAASRFRVPVSLAVGDPDMVLSKANIDSIERGLRKAFEGETDNNATIRILVVLIHQQTEL</sequence>
<name>A0A024RZW6_HYPJR</name>